<dbReference type="Gene3D" id="1.10.10.10">
    <property type="entry name" value="Winged helix-like DNA-binding domain superfamily/Winged helix DNA-binding domain"/>
    <property type="match status" value="1"/>
</dbReference>
<dbReference type="AlphaFoldDB" id="A0A1E7JT47"/>
<gene>
    <name evidence="3" type="ORF">AN215_06325</name>
</gene>
<dbReference type="Pfam" id="PF00480">
    <property type="entry name" value="ROK"/>
    <property type="match status" value="1"/>
</dbReference>
<dbReference type="PANTHER" id="PTHR18964">
    <property type="entry name" value="ROK (REPRESSOR, ORF, KINASE) FAMILY"/>
    <property type="match status" value="1"/>
</dbReference>
<dbReference type="InterPro" id="IPR036390">
    <property type="entry name" value="WH_DNA-bd_sf"/>
</dbReference>
<dbReference type="GO" id="GO:0003700">
    <property type="term" value="F:DNA-binding transcription factor activity"/>
    <property type="evidence" value="ECO:0007669"/>
    <property type="project" value="InterPro"/>
</dbReference>
<dbReference type="InterPro" id="IPR043129">
    <property type="entry name" value="ATPase_NBD"/>
</dbReference>
<protein>
    <submittedName>
        <fullName evidence="3">ROK family protein</fullName>
    </submittedName>
</protein>
<dbReference type="PANTHER" id="PTHR18964:SF149">
    <property type="entry name" value="BIFUNCTIONAL UDP-N-ACETYLGLUCOSAMINE 2-EPIMERASE_N-ACETYLMANNOSAMINE KINASE"/>
    <property type="match status" value="1"/>
</dbReference>
<dbReference type="Proteomes" id="UP000176087">
    <property type="component" value="Unassembled WGS sequence"/>
</dbReference>
<evidence type="ECO:0000313" key="3">
    <source>
        <dbReference type="EMBL" id="OEU92047.1"/>
    </source>
</evidence>
<dbReference type="EMBL" id="LJGT01000037">
    <property type="protein sequence ID" value="OEU92047.1"/>
    <property type="molecule type" value="Genomic_DNA"/>
</dbReference>
<feature type="domain" description="HTH marR-type" evidence="2">
    <location>
        <begin position="33"/>
        <end position="74"/>
    </location>
</feature>
<evidence type="ECO:0000256" key="1">
    <source>
        <dbReference type="ARBA" id="ARBA00006479"/>
    </source>
</evidence>
<dbReference type="SUPFAM" id="SSF53067">
    <property type="entry name" value="Actin-like ATPase domain"/>
    <property type="match status" value="1"/>
</dbReference>
<organism evidence="3 4">
    <name type="scientific">Streptomyces abyssalis</name>
    <dbReference type="NCBI Taxonomy" id="933944"/>
    <lineage>
        <taxon>Bacteria</taxon>
        <taxon>Bacillati</taxon>
        <taxon>Actinomycetota</taxon>
        <taxon>Actinomycetes</taxon>
        <taxon>Kitasatosporales</taxon>
        <taxon>Streptomycetaceae</taxon>
        <taxon>Streptomyces</taxon>
    </lineage>
</organism>
<evidence type="ECO:0000313" key="4">
    <source>
        <dbReference type="Proteomes" id="UP000176087"/>
    </source>
</evidence>
<sequence>MIHPIRHGGTDVTYMALVPPNSQQEMRQRNLSRVLYAVADAGPVSRASIAARIGLTRASVSTLVEELLRAGFLVELGPGRSGGVGRPGNALALTGLGPCGVGAEIGVDHLTVCAVDLGGRVRARAVDETPNGEAGPDSVLRRLSSLLDRVTTEAGAAGLRPAGLAVAVPGLVARSSTKVVRAPNLGWVDQDIAAHLATAGLPPLPLTVENEANFGALAELWLGDQGTPRRDFIHVSAEVGIGAGIVLDGELLRGTRGFAGELGHVPVQPYGPRCACGGSGCLEQYAGEAALLRAAGVSVRGTGGRSAALERLRTRAENGDDGALRALKRAGRALGIALTGAVNLLDPRSVLLGGALAGLAPWVLPALEQELRLRTATQGAAPEVAVSAVGGDGPSLGAAHSVVRAVLNDPLPYAVAH</sequence>
<keyword evidence="4" id="KW-1185">Reference proteome</keyword>
<comment type="caution">
    <text evidence="3">The sequence shown here is derived from an EMBL/GenBank/DDBJ whole genome shotgun (WGS) entry which is preliminary data.</text>
</comment>
<evidence type="ECO:0000259" key="2">
    <source>
        <dbReference type="Pfam" id="PF12802"/>
    </source>
</evidence>
<dbReference type="STRING" id="933944.AN215_06325"/>
<proteinExistence type="inferred from homology"/>
<dbReference type="SUPFAM" id="SSF46785">
    <property type="entry name" value="Winged helix' DNA-binding domain"/>
    <property type="match status" value="1"/>
</dbReference>
<comment type="similarity">
    <text evidence="1">Belongs to the ROK (NagC/XylR) family.</text>
</comment>
<dbReference type="Pfam" id="PF12802">
    <property type="entry name" value="MarR_2"/>
    <property type="match status" value="1"/>
</dbReference>
<dbReference type="InterPro" id="IPR036388">
    <property type="entry name" value="WH-like_DNA-bd_sf"/>
</dbReference>
<accession>A0A1E7JT47</accession>
<dbReference type="InterPro" id="IPR000600">
    <property type="entry name" value="ROK"/>
</dbReference>
<name>A0A1E7JT47_9ACTN</name>
<dbReference type="InterPro" id="IPR000835">
    <property type="entry name" value="HTH_MarR-typ"/>
</dbReference>
<dbReference type="PATRIC" id="fig|933944.6.peg.2174"/>
<dbReference type="Gene3D" id="3.30.420.40">
    <property type="match status" value="2"/>
</dbReference>
<dbReference type="CDD" id="cd24076">
    <property type="entry name" value="ASKHA_ATPase_ROK_BsXylR-like"/>
    <property type="match status" value="1"/>
</dbReference>
<reference evidence="3 4" key="1">
    <citation type="journal article" date="2016" name="Front. Microbiol.">
        <title>Comparative Genomics Analysis of Streptomyces Species Reveals Their Adaptation to the Marine Environment and Their Diversity at the Genomic Level.</title>
        <authorList>
            <person name="Tian X."/>
            <person name="Zhang Z."/>
            <person name="Yang T."/>
            <person name="Chen M."/>
            <person name="Li J."/>
            <person name="Chen F."/>
            <person name="Yang J."/>
            <person name="Li W."/>
            <person name="Zhang B."/>
            <person name="Zhang Z."/>
            <person name="Wu J."/>
            <person name="Zhang C."/>
            <person name="Long L."/>
            <person name="Xiao J."/>
        </authorList>
    </citation>
    <scope>NUCLEOTIDE SEQUENCE [LARGE SCALE GENOMIC DNA]</scope>
    <source>
        <strain evidence="3 4">SCSIO 10390</strain>
    </source>
</reference>